<dbReference type="Pfam" id="PF02771">
    <property type="entry name" value="Acyl-CoA_dh_N"/>
    <property type="match status" value="1"/>
</dbReference>
<keyword evidence="9" id="KW-1185">Reference proteome</keyword>
<accession>A0A940XVP0</accession>
<dbReference type="GO" id="GO:0003995">
    <property type="term" value="F:acyl-CoA dehydrogenase activity"/>
    <property type="evidence" value="ECO:0007669"/>
    <property type="project" value="TreeGrafter"/>
</dbReference>
<dbReference type="InterPro" id="IPR009075">
    <property type="entry name" value="AcylCo_DH/oxidase_C"/>
</dbReference>
<name>A0A940XVP0_9ACTN</name>
<dbReference type="PANTHER" id="PTHR43884">
    <property type="entry name" value="ACYL-COA DEHYDROGENASE"/>
    <property type="match status" value="1"/>
</dbReference>
<evidence type="ECO:0000313" key="9">
    <source>
        <dbReference type="Proteomes" id="UP000677413"/>
    </source>
</evidence>
<feature type="domain" description="Acyl-CoA dehydrogenase/oxidase C-terminal" evidence="6">
    <location>
        <begin position="231"/>
        <end position="370"/>
    </location>
</feature>
<dbReference type="Gene3D" id="2.40.110.10">
    <property type="entry name" value="Butyryl-CoA Dehydrogenase, subunit A, domain 2"/>
    <property type="match status" value="1"/>
</dbReference>
<proteinExistence type="inferred from homology"/>
<dbReference type="GO" id="GO:0050660">
    <property type="term" value="F:flavin adenine dinucleotide binding"/>
    <property type="evidence" value="ECO:0007669"/>
    <property type="project" value="InterPro"/>
</dbReference>
<evidence type="ECO:0000313" key="8">
    <source>
        <dbReference type="EMBL" id="MBQ0850760.1"/>
    </source>
</evidence>
<evidence type="ECO:0000256" key="3">
    <source>
        <dbReference type="ARBA" id="ARBA00022630"/>
    </source>
</evidence>
<dbReference type="AlphaFoldDB" id="A0A940XVP0"/>
<comment type="similarity">
    <text evidence="2">Belongs to the acyl-CoA dehydrogenase family.</text>
</comment>
<dbReference type="CDD" id="cd00567">
    <property type="entry name" value="ACAD"/>
    <property type="match status" value="1"/>
</dbReference>
<dbReference type="SUPFAM" id="SSF47203">
    <property type="entry name" value="Acyl-CoA dehydrogenase C-terminal domain-like"/>
    <property type="match status" value="1"/>
</dbReference>
<dbReference type="InterPro" id="IPR036250">
    <property type="entry name" value="AcylCo_DH-like_C"/>
</dbReference>
<keyword evidence="3" id="KW-0285">Flavoprotein</keyword>
<dbReference type="PANTHER" id="PTHR43884:SF20">
    <property type="entry name" value="ACYL-COA DEHYDROGENASE FADE28"/>
    <property type="match status" value="1"/>
</dbReference>
<dbReference type="Gene3D" id="1.20.140.10">
    <property type="entry name" value="Butyryl-CoA Dehydrogenase, subunit A, domain 3"/>
    <property type="match status" value="1"/>
</dbReference>
<dbReference type="Proteomes" id="UP000677413">
    <property type="component" value="Unassembled WGS sequence"/>
</dbReference>
<dbReference type="SUPFAM" id="SSF56645">
    <property type="entry name" value="Acyl-CoA dehydrogenase NM domain-like"/>
    <property type="match status" value="1"/>
</dbReference>
<keyword evidence="4" id="KW-0274">FAD</keyword>
<evidence type="ECO:0000256" key="1">
    <source>
        <dbReference type="ARBA" id="ARBA00001974"/>
    </source>
</evidence>
<organism evidence="8 9">
    <name type="scientific">Streptomyces liliiviolaceus</name>
    <dbReference type="NCBI Taxonomy" id="2823109"/>
    <lineage>
        <taxon>Bacteria</taxon>
        <taxon>Bacillati</taxon>
        <taxon>Actinomycetota</taxon>
        <taxon>Actinomycetes</taxon>
        <taxon>Kitasatosporales</taxon>
        <taxon>Streptomycetaceae</taxon>
        <taxon>Streptomyces</taxon>
    </lineage>
</organism>
<reference evidence="8 9" key="1">
    <citation type="submission" date="2021-04" db="EMBL/GenBank/DDBJ databases">
        <authorList>
            <person name="Tang X."/>
            <person name="Zhou X."/>
            <person name="Chen X."/>
            <person name="Cernava T."/>
            <person name="Zhang C."/>
        </authorList>
    </citation>
    <scope>NUCLEOTIDE SEQUENCE [LARGE SCALE GENOMIC DNA]</scope>
    <source>
        <strain evidence="8 9">BH-SS-21</strain>
    </source>
</reference>
<evidence type="ECO:0000256" key="5">
    <source>
        <dbReference type="ARBA" id="ARBA00023002"/>
    </source>
</evidence>
<evidence type="ECO:0000259" key="6">
    <source>
        <dbReference type="Pfam" id="PF00441"/>
    </source>
</evidence>
<feature type="domain" description="Acyl-CoA dehydrogenase/oxidase N-terminal" evidence="7">
    <location>
        <begin position="8"/>
        <end position="121"/>
    </location>
</feature>
<protein>
    <submittedName>
        <fullName evidence="8">Acyl-CoA/acyl-ACP dehydrogenase</fullName>
    </submittedName>
</protein>
<dbReference type="InterPro" id="IPR037069">
    <property type="entry name" value="AcylCoA_DH/ox_N_sf"/>
</dbReference>
<dbReference type="EMBL" id="JAGPYQ010000001">
    <property type="protein sequence ID" value="MBQ0850760.1"/>
    <property type="molecule type" value="Genomic_DNA"/>
</dbReference>
<dbReference type="InterPro" id="IPR013786">
    <property type="entry name" value="AcylCoA_DH/ox_N"/>
</dbReference>
<gene>
    <name evidence="8" type="ORF">J8N05_21595</name>
</gene>
<dbReference type="Gene3D" id="1.10.540.10">
    <property type="entry name" value="Acyl-CoA dehydrogenase/oxidase, N-terminal domain"/>
    <property type="match status" value="1"/>
</dbReference>
<evidence type="ECO:0000259" key="7">
    <source>
        <dbReference type="Pfam" id="PF02771"/>
    </source>
</evidence>
<evidence type="ECO:0000256" key="4">
    <source>
        <dbReference type="ARBA" id="ARBA00022827"/>
    </source>
</evidence>
<dbReference type="RefSeq" id="WP_210885041.1">
    <property type="nucleotide sequence ID" value="NZ_JAGPYQ010000001.1"/>
</dbReference>
<sequence length="379" mass="39703">MTQEFEFTDELAELRTMVRDFCAEVSPESTVRETMITDTGSDSALWRRLAAELGVLGLAVPEAYGGEGAGLVYQAVVVEELGAALVCGPVLGTVCLAMPALAALSDAAVRADYLPALAKGERVATLAVPTHGGTFSPDRVTVTATPAESGWTLSGALAQVPDGTTADLLLVAARTGSGVALFAVEGDTEGVARTALSTLDLTRRQADIVLHDVAARRVADESECPSVCERALLVASALLAVEQVGGAQRMLDATVAHVRDRLQFGRPIGSFQAVKHRCADMLVSLEQARSVAYHAVWALEDGTDDARLAVSLARAVASESYLWISTSAIQLHGGLGFTWEGSPHLYLKRATTDALLLGTAGEHIEHVAARTVDLASAAD</sequence>
<evidence type="ECO:0000256" key="2">
    <source>
        <dbReference type="ARBA" id="ARBA00009347"/>
    </source>
</evidence>
<comment type="caution">
    <text evidence="8">The sequence shown here is derived from an EMBL/GenBank/DDBJ whole genome shotgun (WGS) entry which is preliminary data.</text>
</comment>
<dbReference type="Pfam" id="PF00441">
    <property type="entry name" value="Acyl-CoA_dh_1"/>
    <property type="match status" value="1"/>
</dbReference>
<keyword evidence="5" id="KW-0560">Oxidoreductase</keyword>
<dbReference type="InterPro" id="IPR009100">
    <property type="entry name" value="AcylCoA_DH/oxidase_NM_dom_sf"/>
</dbReference>
<comment type="cofactor">
    <cofactor evidence="1">
        <name>FAD</name>
        <dbReference type="ChEBI" id="CHEBI:57692"/>
    </cofactor>
</comment>
<dbReference type="InterPro" id="IPR046373">
    <property type="entry name" value="Acyl-CoA_Oxase/DH_mid-dom_sf"/>
</dbReference>